<dbReference type="Proteomes" id="UP000185612">
    <property type="component" value="Unassembled WGS sequence"/>
</dbReference>
<keyword evidence="4" id="KW-1185">Reference proteome</keyword>
<dbReference type="AlphaFoldDB" id="A0A1Q5PTF0"/>
<proteinExistence type="predicted"/>
<dbReference type="OrthoDB" id="3260213at2"/>
<dbReference type="InParanoid" id="A0A1Q5PTF0"/>
<dbReference type="Gene3D" id="2.130.10.10">
    <property type="entry name" value="YVTN repeat-like/Quinoprotein amine dehydrogenase"/>
    <property type="match status" value="1"/>
</dbReference>
<feature type="region of interest" description="Disordered" evidence="1">
    <location>
        <begin position="22"/>
        <end position="77"/>
    </location>
</feature>
<evidence type="ECO:0008006" key="5">
    <source>
        <dbReference type="Google" id="ProtNLM"/>
    </source>
</evidence>
<feature type="chain" id="PRO_5039090570" description="Lipoprotein" evidence="2">
    <location>
        <begin position="20"/>
        <end position="507"/>
    </location>
</feature>
<dbReference type="SUPFAM" id="SSF69304">
    <property type="entry name" value="Tricorn protease N-terminal domain"/>
    <property type="match status" value="1"/>
</dbReference>
<feature type="compositionally biased region" description="Low complexity" evidence="1">
    <location>
        <begin position="33"/>
        <end position="45"/>
    </location>
</feature>
<feature type="signal peptide" evidence="2">
    <location>
        <begin position="1"/>
        <end position="19"/>
    </location>
</feature>
<dbReference type="EMBL" id="MQVS01000014">
    <property type="protein sequence ID" value="OKL50834.1"/>
    <property type="molecule type" value="Genomic_DNA"/>
</dbReference>
<feature type="compositionally biased region" description="Pro residues" evidence="1">
    <location>
        <begin position="64"/>
        <end position="73"/>
    </location>
</feature>
<accession>A0A1Q5PTF0</accession>
<evidence type="ECO:0000256" key="2">
    <source>
        <dbReference type="SAM" id="SignalP"/>
    </source>
</evidence>
<evidence type="ECO:0000313" key="3">
    <source>
        <dbReference type="EMBL" id="OKL50834.1"/>
    </source>
</evidence>
<feature type="region of interest" description="Disordered" evidence="1">
    <location>
        <begin position="102"/>
        <end position="126"/>
    </location>
</feature>
<reference evidence="4" key="1">
    <citation type="submission" date="2016-12" db="EMBL/GenBank/DDBJ databases">
        <authorList>
            <person name="Meng X."/>
        </authorList>
    </citation>
    <scope>NUCLEOTIDE SEQUENCE [LARGE SCALE GENOMIC DNA]</scope>
    <source>
        <strain evidence="4">DSM 20732</strain>
    </source>
</reference>
<comment type="caution">
    <text evidence="3">The sequence shown here is derived from an EMBL/GenBank/DDBJ whole genome shotgun (WGS) entry which is preliminary data.</text>
</comment>
<organism evidence="3 4">
    <name type="scientific">Buchananella hordeovulneris</name>
    <dbReference type="NCBI Taxonomy" id="52770"/>
    <lineage>
        <taxon>Bacteria</taxon>
        <taxon>Bacillati</taxon>
        <taxon>Actinomycetota</taxon>
        <taxon>Actinomycetes</taxon>
        <taxon>Actinomycetales</taxon>
        <taxon>Actinomycetaceae</taxon>
        <taxon>Buchananella</taxon>
    </lineage>
</organism>
<dbReference type="RefSeq" id="WP_073826127.1">
    <property type="nucleotide sequence ID" value="NZ_MQVS01000014.1"/>
</dbReference>
<name>A0A1Q5PTF0_9ACTO</name>
<dbReference type="InterPro" id="IPR015943">
    <property type="entry name" value="WD40/YVTN_repeat-like_dom_sf"/>
</dbReference>
<evidence type="ECO:0000313" key="4">
    <source>
        <dbReference type="Proteomes" id="UP000185612"/>
    </source>
</evidence>
<dbReference type="PROSITE" id="PS51257">
    <property type="entry name" value="PROKAR_LIPOPROTEIN"/>
    <property type="match status" value="1"/>
</dbReference>
<evidence type="ECO:0000256" key="1">
    <source>
        <dbReference type="SAM" id="MobiDB-lite"/>
    </source>
</evidence>
<gene>
    <name evidence="3" type="ORF">BSZ40_10385</name>
</gene>
<sequence>MRRAAWIAIAVGLAGGLAACEEASPGAVPPSSAPSSAVTAAPDTAGTSAPPASEQLAATASAPAPVPETPAPAPSTAAPAVEAGENLFDVFYPSEFSLTPLSDDAWQQPARPERATGPDGPHLVSPAYDTRIYRATDAAEGQGGRMRHEYSRRQAFNADNTRYLAQDAAGYWYLYDATTFAHLEKLPDLAGDCEPIWDATNPNLLHFTARNGGPQWYTRDIAAGKTTPLFDLTGKTPWPEAAQYTTRGEGTTSADGRYLALAALTYDQATGKHTVYGLVVVDLTTGEVVSTLDAVKFPRPHLVPDHVSISPSGEYVVPSWEEKEGEGGTWAYRRDFSAPRKLHHTTEHSDLAFGPQEQDYYVYADYKQGELAVIDLATGERFALTGLYPEPGEGYALHISGQAFDRPGWVVVSTYADYRDYQPGKVAAEQPRAPFRKVWLAELKPEGRLLNVAHTQIEPRQRDDDEAYFAEPQATASRDLSRIMFASDWGGEAVESYVVGLPSWVLD</sequence>
<keyword evidence="2" id="KW-0732">Signal</keyword>
<protein>
    <recommendedName>
        <fullName evidence="5">Lipoprotein</fullName>
    </recommendedName>
</protein>
<dbReference type="STRING" id="52770.BSZ40_10385"/>